<evidence type="ECO:0000313" key="3">
    <source>
        <dbReference type="EMBL" id="MVN14899.1"/>
    </source>
</evidence>
<dbReference type="SMART" id="SM00530">
    <property type="entry name" value="HTH_XRE"/>
    <property type="match status" value="1"/>
</dbReference>
<dbReference type="Gene3D" id="1.10.260.40">
    <property type="entry name" value="lambda repressor-like DNA-binding domains"/>
    <property type="match status" value="1"/>
</dbReference>
<evidence type="ECO:0000313" key="4">
    <source>
        <dbReference type="Proteomes" id="UP000468327"/>
    </source>
</evidence>
<dbReference type="EMBL" id="WPOC01000007">
    <property type="protein sequence ID" value="MVN14899.1"/>
    <property type="molecule type" value="Genomic_DNA"/>
</dbReference>
<dbReference type="CDD" id="cd00093">
    <property type="entry name" value="HTH_XRE"/>
    <property type="match status" value="1"/>
</dbReference>
<name>A0A6N8IG65_9ACTN</name>
<dbReference type="GO" id="GO:0005829">
    <property type="term" value="C:cytosol"/>
    <property type="evidence" value="ECO:0007669"/>
    <property type="project" value="TreeGrafter"/>
</dbReference>
<feature type="domain" description="HTH cro/C1-type" evidence="2">
    <location>
        <begin position="13"/>
        <end position="68"/>
    </location>
</feature>
<organism evidence="3 4">
    <name type="scientific">Gordonibacter urolithinfaciens</name>
    <dbReference type="NCBI Taxonomy" id="1335613"/>
    <lineage>
        <taxon>Bacteria</taxon>
        <taxon>Bacillati</taxon>
        <taxon>Actinomycetota</taxon>
        <taxon>Coriobacteriia</taxon>
        <taxon>Eggerthellales</taxon>
        <taxon>Eggerthellaceae</taxon>
        <taxon>Gordonibacter</taxon>
    </lineage>
</organism>
<dbReference type="InterPro" id="IPR001387">
    <property type="entry name" value="Cro/C1-type_HTH"/>
</dbReference>
<accession>A0A6N8IG65</accession>
<dbReference type="InterPro" id="IPR010982">
    <property type="entry name" value="Lambda_DNA-bd_dom_sf"/>
</dbReference>
<dbReference type="SUPFAM" id="SSF47413">
    <property type="entry name" value="lambda repressor-like DNA-binding domains"/>
    <property type="match status" value="1"/>
</dbReference>
<dbReference type="AlphaFoldDB" id="A0A6N8IG65"/>
<dbReference type="GO" id="GO:0003677">
    <property type="term" value="F:DNA binding"/>
    <property type="evidence" value="ECO:0007669"/>
    <property type="project" value="UniProtKB-KW"/>
</dbReference>
<dbReference type="GO" id="GO:0003700">
    <property type="term" value="F:DNA-binding transcription factor activity"/>
    <property type="evidence" value="ECO:0007669"/>
    <property type="project" value="TreeGrafter"/>
</dbReference>
<keyword evidence="1" id="KW-0238">DNA-binding</keyword>
<dbReference type="PANTHER" id="PTHR46797:SF1">
    <property type="entry name" value="METHYLPHOSPHONATE SYNTHASE"/>
    <property type="match status" value="1"/>
</dbReference>
<dbReference type="InterPro" id="IPR050807">
    <property type="entry name" value="TransReg_Diox_bact_type"/>
</dbReference>
<evidence type="ECO:0000259" key="2">
    <source>
        <dbReference type="PROSITE" id="PS50943"/>
    </source>
</evidence>
<dbReference type="Proteomes" id="UP000468327">
    <property type="component" value="Unassembled WGS sequence"/>
</dbReference>
<dbReference type="PANTHER" id="PTHR46797">
    <property type="entry name" value="HTH-TYPE TRANSCRIPTIONAL REGULATOR"/>
    <property type="match status" value="1"/>
</dbReference>
<dbReference type="PROSITE" id="PS50943">
    <property type="entry name" value="HTH_CROC1"/>
    <property type="match status" value="1"/>
</dbReference>
<protein>
    <submittedName>
        <fullName evidence="3">Helix-turn-helix domain-containing protein</fullName>
    </submittedName>
</protein>
<sequence length="71" mass="7824">MGIDERKMLGRKIREYREGLDLTQEELAVTIGNGSKQCISSIENGAKNVTIDVLCRIASALKVRVGDLISF</sequence>
<evidence type="ECO:0000256" key="1">
    <source>
        <dbReference type="ARBA" id="ARBA00023125"/>
    </source>
</evidence>
<proteinExistence type="predicted"/>
<reference evidence="3 4" key="1">
    <citation type="submission" date="2019-11" db="EMBL/GenBank/DDBJ databases">
        <title>Whole genome shotgun sequencing (WGS) data from Adlercreutzia equolifaciens ResAG-91, Eggerthella lenta MRI-F36, MRI-F37, MRI-F40, ResAG-49, ResAG-88, ResAG-121, ResAG-145, and Gordonibacter sp. ResAG-5, ResAG-26, ResAG-43, ResAG-50, ResAG-59.</title>
        <authorList>
            <person name="Stoll D.A."/>
            <person name="Danylec N."/>
            <person name="Franz C.M.A.P."/>
            <person name="Huch M."/>
        </authorList>
    </citation>
    <scope>NUCLEOTIDE SEQUENCE [LARGE SCALE GENOMIC DNA]</scope>
    <source>
        <strain evidence="3 4">ResAG-59</strain>
    </source>
</reference>
<dbReference type="RefSeq" id="WP_087190649.1">
    <property type="nucleotide sequence ID" value="NZ_DBFAKL010000089.1"/>
</dbReference>
<gene>
    <name evidence="3" type="ORF">GO738_05940</name>
</gene>
<dbReference type="Pfam" id="PF01381">
    <property type="entry name" value="HTH_3"/>
    <property type="match status" value="1"/>
</dbReference>
<keyword evidence="4" id="KW-1185">Reference proteome</keyword>
<comment type="caution">
    <text evidence="3">The sequence shown here is derived from an EMBL/GenBank/DDBJ whole genome shotgun (WGS) entry which is preliminary data.</text>
</comment>